<evidence type="ECO:0000313" key="2">
    <source>
        <dbReference type="EMBL" id="CAB4541289.1"/>
    </source>
</evidence>
<dbReference type="Gene3D" id="3.90.320.10">
    <property type="match status" value="1"/>
</dbReference>
<name>A0A6J6BSH3_9ZZZZ</name>
<protein>
    <submittedName>
        <fullName evidence="2">Unannotated protein</fullName>
    </submittedName>
</protein>
<proteinExistence type="predicted"/>
<dbReference type="InterPro" id="IPR027417">
    <property type="entry name" value="P-loop_NTPase"/>
</dbReference>
<dbReference type="SUPFAM" id="SSF52540">
    <property type="entry name" value="P-loop containing nucleoside triphosphate hydrolases"/>
    <property type="match status" value="1"/>
</dbReference>
<dbReference type="Pfam" id="PF12705">
    <property type="entry name" value="PDDEXK_1"/>
    <property type="match status" value="1"/>
</dbReference>
<reference evidence="2" key="1">
    <citation type="submission" date="2020-05" db="EMBL/GenBank/DDBJ databases">
        <authorList>
            <person name="Chiriac C."/>
            <person name="Salcher M."/>
            <person name="Ghai R."/>
            <person name="Kavagutti S V."/>
        </authorList>
    </citation>
    <scope>NUCLEOTIDE SEQUENCE</scope>
</reference>
<organism evidence="2">
    <name type="scientific">freshwater metagenome</name>
    <dbReference type="NCBI Taxonomy" id="449393"/>
    <lineage>
        <taxon>unclassified sequences</taxon>
        <taxon>metagenomes</taxon>
        <taxon>ecological metagenomes</taxon>
    </lineage>
</organism>
<gene>
    <name evidence="2" type="ORF">UFOPK1380_01062</name>
</gene>
<accession>A0A6J6BSH3</accession>
<evidence type="ECO:0000259" key="1">
    <source>
        <dbReference type="Pfam" id="PF12705"/>
    </source>
</evidence>
<dbReference type="EMBL" id="CAEZSC010000077">
    <property type="protein sequence ID" value="CAB4541289.1"/>
    <property type="molecule type" value="Genomic_DNA"/>
</dbReference>
<sequence length="417" mass="45047">MGLQEGTWPNLRQRGSLLGSERLVESLRTGLRVREELESSAASALIDDERRLLHVALTRAQSHLIALAYTEEDSEPSHYFEEIYEFVHGTSAEGAELTQIPRTLTPQALVATLRRLLMDPDYSNGKFVASLLASLAHGGIEAANPRNWWGYADLSSTAPVVAAGEEISISPSNLQSFNECGLKWFLERNGGRDGDATAALIGSAIHALASLVHKEPGITIAEMESRLAANWKMIDQTKGWVKDYELRQAAKKLKKFFEWHAANARTLVGVEEKFELMIGRAKLTGSADRLEIDSDGQVYIVDLKSGGTSGESEKSVQDNLQLAGYQLAVARDGFIDNKPGTNSGGAQLLFLGGTEKSAAARTQLAVGADQTEAQIGTLAEAMAASVFVATINSRCRTCGVKNVCPLQSQGRSVIDEA</sequence>
<dbReference type="AlphaFoldDB" id="A0A6J6BSH3"/>
<dbReference type="InterPro" id="IPR011604">
    <property type="entry name" value="PDDEXK-like_dom_sf"/>
</dbReference>
<dbReference type="InterPro" id="IPR038726">
    <property type="entry name" value="PDDEXK_AddAB-type"/>
</dbReference>
<dbReference type="Gene3D" id="3.30.160.800">
    <property type="match status" value="1"/>
</dbReference>
<feature type="domain" description="PD-(D/E)XK endonuclease-like" evidence="1">
    <location>
        <begin position="168"/>
        <end position="405"/>
    </location>
</feature>